<reference evidence="9" key="1">
    <citation type="submission" date="2021-04" db="EMBL/GenBank/DDBJ databases">
        <title>Draft genome sequence of Xylanibacillus composti strain K13.</title>
        <authorList>
            <person name="Uke A."/>
            <person name="Chhe C."/>
            <person name="Baramee S."/>
            <person name="Kosugi A."/>
        </authorList>
    </citation>
    <scope>NUCLEOTIDE SEQUENCE</scope>
    <source>
        <strain evidence="9">K13</strain>
    </source>
</reference>
<keyword evidence="3" id="KW-0547">Nucleotide-binding</keyword>
<evidence type="ECO:0000256" key="6">
    <source>
        <dbReference type="ARBA" id="ARBA00023277"/>
    </source>
</evidence>
<dbReference type="Proteomes" id="UP000677918">
    <property type="component" value="Unassembled WGS sequence"/>
</dbReference>
<evidence type="ECO:0000256" key="4">
    <source>
        <dbReference type="ARBA" id="ARBA00022777"/>
    </source>
</evidence>
<evidence type="ECO:0000313" key="9">
    <source>
        <dbReference type="EMBL" id="GIQ69788.1"/>
    </source>
</evidence>
<dbReference type="InterPro" id="IPR042213">
    <property type="entry name" value="NBD_C_sf"/>
</dbReference>
<dbReference type="InterPro" id="IPR010737">
    <property type="entry name" value="4-carb_acid_sugar_kinase_N"/>
</dbReference>
<evidence type="ECO:0000313" key="10">
    <source>
        <dbReference type="Proteomes" id="UP000677918"/>
    </source>
</evidence>
<protein>
    <submittedName>
        <fullName evidence="9">Membrane protein</fullName>
    </submittedName>
</protein>
<accession>A0A8J4H6S7</accession>
<comment type="similarity">
    <text evidence="1">Belongs to the four-carbon acid sugar kinase family.</text>
</comment>
<keyword evidence="2" id="KW-0808">Transferase</keyword>
<gene>
    <name evidence="9" type="primary">ygbK</name>
    <name evidence="9" type="ORF">XYCOK13_26120</name>
</gene>
<evidence type="ECO:0000256" key="3">
    <source>
        <dbReference type="ARBA" id="ARBA00022741"/>
    </source>
</evidence>
<dbReference type="InterPro" id="IPR031475">
    <property type="entry name" value="NBD_C"/>
</dbReference>
<dbReference type="GO" id="GO:0016301">
    <property type="term" value="F:kinase activity"/>
    <property type="evidence" value="ECO:0007669"/>
    <property type="project" value="UniProtKB-KW"/>
</dbReference>
<evidence type="ECO:0000256" key="5">
    <source>
        <dbReference type="ARBA" id="ARBA00022840"/>
    </source>
</evidence>
<feature type="domain" description="Four-carbon acid sugar kinase N-terminal" evidence="7">
    <location>
        <begin position="18"/>
        <end position="257"/>
    </location>
</feature>
<dbReference type="InterPro" id="IPR037051">
    <property type="entry name" value="4-carb_acid_sugar_kinase_N_sf"/>
</dbReference>
<keyword evidence="10" id="KW-1185">Reference proteome</keyword>
<keyword evidence="6" id="KW-0119">Carbohydrate metabolism</keyword>
<evidence type="ECO:0000259" key="7">
    <source>
        <dbReference type="Pfam" id="PF07005"/>
    </source>
</evidence>
<feature type="domain" description="Four-carbon acid sugar kinase nucleotide binding" evidence="8">
    <location>
        <begin position="295"/>
        <end position="461"/>
    </location>
</feature>
<dbReference type="RefSeq" id="WP_213412571.1">
    <property type="nucleotide sequence ID" value="NZ_BOVK01000032.1"/>
</dbReference>
<dbReference type="EMBL" id="BOVK01000032">
    <property type="protein sequence ID" value="GIQ69788.1"/>
    <property type="molecule type" value="Genomic_DNA"/>
</dbReference>
<keyword evidence="5" id="KW-0067">ATP-binding</keyword>
<evidence type="ECO:0000256" key="2">
    <source>
        <dbReference type="ARBA" id="ARBA00022679"/>
    </source>
</evidence>
<dbReference type="GO" id="GO:0005524">
    <property type="term" value="F:ATP binding"/>
    <property type="evidence" value="ECO:0007669"/>
    <property type="project" value="UniProtKB-KW"/>
</dbReference>
<proteinExistence type="inferred from homology"/>
<dbReference type="AlphaFoldDB" id="A0A8J4H6S7"/>
<sequence length="479" mass="51236">MSKTSTGDSTEWLGNKVLIIADDLTGADDTAVQFVKRGKRAVVHMNKQMELNGDYSADVHVLNTDSRSQSPENAAEQVRMSLASVDWSRYSIVYKKIDSTFRGNIGAELDALMEAGDFDCAVLTPAYPNQKRIVVGGYLLVDGQLLEDTQAASDPVHPVRSSYLPDLLHAQSQTGFVPVTVGEMREVLRNQPRLEDSARTLVNSLLASKRPESDGGKIGWIFDAVSSEDLRLIAAVANAAAPMRILWAGSAGLAGALAEGMSSGASLSGEATSAELMDGVHRAAGERSGCAEDVLVVAGSVHPAARKQAACLREQGFGWLELDPVQLAAGRAELTVAQLRAWESSRTKGGWVLTTVCTEGSRQSLEQYCREQGWTQAEAGARIAHSLGRLTAELTKEWDLRGLVLTGGDVAYSAMEALDVQALEVMGEVEEGLPWCLPCGGRWSELVIVTKAGGFGSEQSLCRAARAAGARTRGDKRDE</sequence>
<dbReference type="SUPFAM" id="SSF142764">
    <property type="entry name" value="YgbK-like"/>
    <property type="match status" value="1"/>
</dbReference>
<dbReference type="Pfam" id="PF07005">
    <property type="entry name" value="SBD_N"/>
    <property type="match status" value="1"/>
</dbReference>
<dbReference type="Pfam" id="PF17042">
    <property type="entry name" value="NBD_C"/>
    <property type="match status" value="1"/>
</dbReference>
<evidence type="ECO:0000256" key="1">
    <source>
        <dbReference type="ARBA" id="ARBA00005715"/>
    </source>
</evidence>
<dbReference type="Gene3D" id="3.40.980.20">
    <property type="entry name" value="Four-carbon acid sugar kinase, nucleotide binding domain"/>
    <property type="match status" value="1"/>
</dbReference>
<comment type="caution">
    <text evidence="9">The sequence shown here is derived from an EMBL/GenBank/DDBJ whole genome shotgun (WGS) entry which is preliminary data.</text>
</comment>
<keyword evidence="4" id="KW-0418">Kinase</keyword>
<dbReference type="Gene3D" id="3.40.50.10840">
    <property type="entry name" value="Putative sugar-binding, N-terminal domain"/>
    <property type="match status" value="1"/>
</dbReference>
<organism evidence="9 10">
    <name type="scientific">Xylanibacillus composti</name>
    <dbReference type="NCBI Taxonomy" id="1572762"/>
    <lineage>
        <taxon>Bacteria</taxon>
        <taxon>Bacillati</taxon>
        <taxon>Bacillota</taxon>
        <taxon>Bacilli</taxon>
        <taxon>Bacillales</taxon>
        <taxon>Paenibacillaceae</taxon>
        <taxon>Xylanibacillus</taxon>
    </lineage>
</organism>
<name>A0A8J4H6S7_9BACL</name>
<evidence type="ECO:0000259" key="8">
    <source>
        <dbReference type="Pfam" id="PF17042"/>
    </source>
</evidence>